<name>M1PUV3_9ZZZZ</name>
<dbReference type="AlphaFoldDB" id="M1PUV3"/>
<feature type="compositionally biased region" description="Basic and acidic residues" evidence="4">
    <location>
        <begin position="461"/>
        <end position="472"/>
    </location>
</feature>
<proteinExistence type="inferred from homology"/>
<evidence type="ECO:0000256" key="1">
    <source>
        <dbReference type="ARBA" id="ARBA00007137"/>
    </source>
</evidence>
<evidence type="ECO:0000313" key="5">
    <source>
        <dbReference type="EMBL" id="AGF92894.1"/>
    </source>
</evidence>
<dbReference type="GO" id="GO:0008168">
    <property type="term" value="F:methyltransferase activity"/>
    <property type="evidence" value="ECO:0007669"/>
    <property type="project" value="UniProtKB-KW"/>
</dbReference>
<dbReference type="GO" id="GO:0032259">
    <property type="term" value="P:methylation"/>
    <property type="evidence" value="ECO:0007669"/>
    <property type="project" value="UniProtKB-KW"/>
</dbReference>
<organism evidence="5">
    <name type="scientific">uncultured organism</name>
    <dbReference type="NCBI Taxonomy" id="155900"/>
    <lineage>
        <taxon>unclassified sequences</taxon>
        <taxon>environmental samples</taxon>
    </lineage>
</organism>
<evidence type="ECO:0000256" key="3">
    <source>
        <dbReference type="ARBA" id="ARBA00022679"/>
    </source>
</evidence>
<keyword evidence="2 5" id="KW-0489">Methyltransferase</keyword>
<dbReference type="PIRSF" id="PIRSF037567">
    <property type="entry name" value="MTTB_MeTrfase"/>
    <property type="match status" value="1"/>
</dbReference>
<dbReference type="GO" id="GO:0015948">
    <property type="term" value="P:methanogenesis"/>
    <property type="evidence" value="ECO:0007669"/>
    <property type="project" value="InterPro"/>
</dbReference>
<feature type="region of interest" description="Disordered" evidence="4">
    <location>
        <begin position="446"/>
        <end position="472"/>
    </location>
</feature>
<dbReference type="Gene3D" id="3.20.20.480">
    <property type="entry name" value="Trimethylamine methyltransferase-like"/>
    <property type="match status" value="1"/>
</dbReference>
<keyword evidence="3 5" id="KW-0808">Transferase</keyword>
<evidence type="ECO:0000256" key="2">
    <source>
        <dbReference type="ARBA" id="ARBA00022603"/>
    </source>
</evidence>
<sequence length="472" mass="51800">MIKQNFLTKDLLSEEDINLIHNTSMEIFEETGVEVHNEKAREVFEDNGARVEGEKVFLSGDLVEEYLGKAPSSFTLHARNSDNDVQVGGDNGVLAPGYGAPWVTDMDGNNRDATYEDYENFTKLAQASDNLDVLGGVLVEPTDLADEERHVKMMYAAAKYSDKPLMGSALGKKKAREAIQMASILMGEDEIICDRSIVITLINTTSPLGYDNRMLEALMEHARFNQPTVIASLIMAGSTGPVTVAGTITLQNVEVLTGIVLSQMINPGTPVVYGSASTIVDMNTGDLAVGSPEYAKFIGATAQLGRHYDIPCRGGGSITDSLMADGQAGYESMMTFNASMGHGMDFVLHSAGLLKNYMAMSYEKFVMDDEILDMVNNYQKGLEVNEETVAKEAIQNVGHSGHYLKEPSTIKHMKDFRVPALSNRKGFDSDEADKSTVERAHELCEKKLEEFEAPPLDPEIDDKLQDYMDRVT</sequence>
<accession>M1PUV3</accession>
<dbReference type="InterPro" id="IPR010426">
    <property type="entry name" value="MTTB_MeTrfase"/>
</dbReference>
<dbReference type="EMBL" id="JX684076">
    <property type="protein sequence ID" value="AGF92894.1"/>
    <property type="molecule type" value="Genomic_DNA"/>
</dbReference>
<reference evidence="5" key="1">
    <citation type="journal article" date="2013" name="Syst. Appl. Microbiol.">
        <title>New insights into the archaeal diversity of a hypersaline microbial mat obtained by a metagenomic approach.</title>
        <authorList>
            <person name="Lopez-Lopez A."/>
            <person name="Richter M."/>
            <person name="Pena A."/>
            <person name="Tamames J."/>
            <person name="Rossello-Mora R."/>
        </authorList>
    </citation>
    <scope>NUCLEOTIDE SEQUENCE</scope>
</reference>
<evidence type="ECO:0000256" key="4">
    <source>
        <dbReference type="SAM" id="MobiDB-lite"/>
    </source>
</evidence>
<gene>
    <name evidence="5" type="ORF">FLSS-4_0013</name>
</gene>
<protein>
    <submittedName>
        <fullName evidence="5">Trimethylamine methyltransferase family protein</fullName>
    </submittedName>
</protein>
<dbReference type="Pfam" id="PF06253">
    <property type="entry name" value="MTTB"/>
    <property type="match status" value="1"/>
</dbReference>
<comment type="similarity">
    <text evidence="1">Belongs to the trimethylamine methyltransferase family.</text>
</comment>
<dbReference type="InterPro" id="IPR038601">
    <property type="entry name" value="MttB-like_sf"/>
</dbReference>